<dbReference type="Proteomes" id="UP000324298">
    <property type="component" value="Unassembled WGS sequence"/>
</dbReference>
<dbReference type="PANTHER" id="PTHR30086">
    <property type="entry name" value="ARGININE EXPORTER PROTEIN ARGO"/>
    <property type="match status" value="1"/>
</dbReference>
<evidence type="ECO:0000256" key="5">
    <source>
        <dbReference type="ARBA" id="ARBA00023136"/>
    </source>
</evidence>
<dbReference type="PANTHER" id="PTHR30086:SF20">
    <property type="entry name" value="ARGININE EXPORTER PROTEIN ARGO-RELATED"/>
    <property type="match status" value="1"/>
</dbReference>
<evidence type="ECO:0000256" key="1">
    <source>
        <dbReference type="ARBA" id="ARBA00004651"/>
    </source>
</evidence>
<keyword evidence="5 6" id="KW-0472">Membrane</keyword>
<dbReference type="RefSeq" id="WP_149307135.1">
    <property type="nucleotide sequence ID" value="NZ_SRSD01000004.1"/>
</dbReference>
<evidence type="ECO:0000313" key="7">
    <source>
        <dbReference type="EMBL" id="KAA0892198.1"/>
    </source>
</evidence>
<keyword evidence="8" id="KW-1185">Reference proteome</keyword>
<name>A0A5A9XIS1_9BACT</name>
<dbReference type="OrthoDB" id="9807053at2"/>
<dbReference type="GO" id="GO:0015171">
    <property type="term" value="F:amino acid transmembrane transporter activity"/>
    <property type="evidence" value="ECO:0007669"/>
    <property type="project" value="TreeGrafter"/>
</dbReference>
<comment type="subcellular location">
    <subcellularLocation>
        <location evidence="1">Cell membrane</location>
        <topology evidence="1">Multi-pass membrane protein</topology>
    </subcellularLocation>
</comment>
<dbReference type="Pfam" id="PF01810">
    <property type="entry name" value="LysE"/>
    <property type="match status" value="1"/>
</dbReference>
<feature type="transmembrane region" description="Helical" evidence="6">
    <location>
        <begin position="149"/>
        <end position="174"/>
    </location>
</feature>
<evidence type="ECO:0000256" key="2">
    <source>
        <dbReference type="ARBA" id="ARBA00022475"/>
    </source>
</evidence>
<comment type="caution">
    <text evidence="7">The sequence shown here is derived from an EMBL/GenBank/DDBJ whole genome shotgun (WGS) entry which is preliminary data.</text>
</comment>
<feature type="transmembrane region" description="Helical" evidence="6">
    <location>
        <begin position="186"/>
        <end position="205"/>
    </location>
</feature>
<dbReference type="GO" id="GO:0005886">
    <property type="term" value="C:plasma membrane"/>
    <property type="evidence" value="ECO:0007669"/>
    <property type="project" value="UniProtKB-SubCell"/>
</dbReference>
<dbReference type="PIRSF" id="PIRSF006324">
    <property type="entry name" value="LeuE"/>
    <property type="match status" value="1"/>
</dbReference>
<dbReference type="AlphaFoldDB" id="A0A5A9XIS1"/>
<protein>
    <submittedName>
        <fullName evidence="7">LysE family translocator</fullName>
    </submittedName>
</protein>
<organism evidence="7 8">
    <name type="scientific">Oryzomonas rubra</name>
    <dbReference type="NCBI Taxonomy" id="2509454"/>
    <lineage>
        <taxon>Bacteria</taxon>
        <taxon>Pseudomonadati</taxon>
        <taxon>Thermodesulfobacteriota</taxon>
        <taxon>Desulfuromonadia</taxon>
        <taxon>Geobacterales</taxon>
        <taxon>Geobacteraceae</taxon>
        <taxon>Oryzomonas</taxon>
    </lineage>
</organism>
<accession>A0A5A9XIS1</accession>
<evidence type="ECO:0000256" key="6">
    <source>
        <dbReference type="SAM" id="Phobius"/>
    </source>
</evidence>
<dbReference type="EMBL" id="SRSD01000004">
    <property type="protein sequence ID" value="KAA0892198.1"/>
    <property type="molecule type" value="Genomic_DNA"/>
</dbReference>
<reference evidence="7 8" key="1">
    <citation type="submission" date="2019-04" db="EMBL/GenBank/DDBJ databases">
        <title>Geobacter ruber sp. nov., ferric-reducing bacteria isolated from paddy soil.</title>
        <authorList>
            <person name="Xu Z."/>
            <person name="Masuda Y."/>
            <person name="Itoh H."/>
            <person name="Senoo K."/>
        </authorList>
    </citation>
    <scope>NUCLEOTIDE SEQUENCE [LARGE SCALE GENOMIC DNA]</scope>
    <source>
        <strain evidence="7 8">Red88</strain>
    </source>
</reference>
<keyword evidence="3 6" id="KW-0812">Transmembrane</keyword>
<evidence type="ECO:0000256" key="4">
    <source>
        <dbReference type="ARBA" id="ARBA00022989"/>
    </source>
</evidence>
<sequence length="209" mass="22235">MIEANMLLLFFTTSLLLSLSPGPDNLFVLAQAAQQGAKAGFLVTLGLCGGLVVHTTAVTFGLAAVFAASATAFTILKFAGAGYLLFLAWQSFRANAQAGPANRVDRLSPGKLFRRGIIMNVTNPKVSIFFLAFLPQFVDPRRGPLTMQFLLLGCLFIVATILVFGAVSLLAGALGDKLRQSTRAQLLLNRIAGTIFAGLAIKLATARRF</sequence>
<evidence type="ECO:0000256" key="3">
    <source>
        <dbReference type="ARBA" id="ARBA00022692"/>
    </source>
</evidence>
<feature type="transmembrane region" description="Helical" evidence="6">
    <location>
        <begin position="75"/>
        <end position="92"/>
    </location>
</feature>
<dbReference type="InterPro" id="IPR001123">
    <property type="entry name" value="LeuE-type"/>
</dbReference>
<keyword evidence="2" id="KW-1003">Cell membrane</keyword>
<feature type="transmembrane region" description="Helical" evidence="6">
    <location>
        <begin position="42"/>
        <end position="68"/>
    </location>
</feature>
<gene>
    <name evidence="7" type="ORF">ET418_08335</name>
</gene>
<proteinExistence type="predicted"/>
<evidence type="ECO:0000313" key="8">
    <source>
        <dbReference type="Proteomes" id="UP000324298"/>
    </source>
</evidence>
<keyword evidence="4 6" id="KW-1133">Transmembrane helix</keyword>